<evidence type="ECO:0000313" key="1">
    <source>
        <dbReference type="EMBL" id="MEJ8850320.1"/>
    </source>
</evidence>
<keyword evidence="2" id="KW-1185">Reference proteome</keyword>
<dbReference type="PANTHER" id="PTHR15364:SF0">
    <property type="entry name" value="2'-DEOXYNUCLEOSIDE 5'-PHOSPHATE N-HYDROLASE 1"/>
    <property type="match status" value="1"/>
</dbReference>
<dbReference type="PANTHER" id="PTHR15364">
    <property type="entry name" value="2'-DEOXYNUCLEOSIDE 5'-PHOSPHATE N-HYDROLASE 1"/>
    <property type="match status" value="1"/>
</dbReference>
<proteinExistence type="predicted"/>
<dbReference type="RefSeq" id="WP_340345620.1">
    <property type="nucleotide sequence ID" value="NZ_JBBKZT010000014.1"/>
</dbReference>
<dbReference type="Gene3D" id="3.40.50.450">
    <property type="match status" value="1"/>
</dbReference>
<dbReference type="EMBL" id="JBBKZT010000014">
    <property type="protein sequence ID" value="MEJ8850320.1"/>
    <property type="molecule type" value="Genomic_DNA"/>
</dbReference>
<dbReference type="Pfam" id="PF05014">
    <property type="entry name" value="Nuc_deoxyrib_tr"/>
    <property type="match status" value="1"/>
</dbReference>
<dbReference type="InterPro" id="IPR051239">
    <property type="entry name" value="2'-dNMP_N-hydrolase"/>
</dbReference>
<dbReference type="InterPro" id="IPR007710">
    <property type="entry name" value="Nucleoside_deoxyribTrfase"/>
</dbReference>
<organism evidence="1 2">
    <name type="scientific">Variovorax rhizosphaerae</name>
    <dbReference type="NCBI Taxonomy" id="1836200"/>
    <lineage>
        <taxon>Bacteria</taxon>
        <taxon>Pseudomonadati</taxon>
        <taxon>Pseudomonadota</taxon>
        <taxon>Betaproteobacteria</taxon>
        <taxon>Burkholderiales</taxon>
        <taxon>Comamonadaceae</taxon>
        <taxon>Variovorax</taxon>
    </lineage>
</organism>
<name>A0ABU8WRY8_9BURK</name>
<dbReference type="SUPFAM" id="SSF52309">
    <property type="entry name" value="N-(deoxy)ribosyltransferase-like"/>
    <property type="match status" value="1"/>
</dbReference>
<protein>
    <submittedName>
        <fullName evidence="1">Nucleoside 2-deoxyribosyltransferase</fullName>
    </submittedName>
</protein>
<accession>A0ABU8WRY8</accession>
<dbReference type="Proteomes" id="UP001385892">
    <property type="component" value="Unassembled WGS sequence"/>
</dbReference>
<evidence type="ECO:0000313" key="2">
    <source>
        <dbReference type="Proteomes" id="UP001385892"/>
    </source>
</evidence>
<sequence length="204" mass="21557">MPSIPSPPSFPRRPRVYLAGPDVFFRDCASIFRALKAECERLGMVGLAPSDAGIDEGFDGTDDSRAQRIYEGNIRLIREADGVVANLVPFRGHEPDSGTVFEVGFAVALGKPVVGYGVAEGSYAQRVCATVACVSDGEGVLREADSGVMVEGLGQRLNLMLTRSTVLVPSARDALARLAEMLGQRASMRGTTGVWPGDAIAGNV</sequence>
<gene>
    <name evidence="1" type="ORF">WKW82_27030</name>
</gene>
<comment type="caution">
    <text evidence="1">The sequence shown here is derived from an EMBL/GenBank/DDBJ whole genome shotgun (WGS) entry which is preliminary data.</text>
</comment>
<reference evidence="1 2" key="1">
    <citation type="submission" date="2024-03" db="EMBL/GenBank/DDBJ databases">
        <title>Novel species of the genus Variovorax.</title>
        <authorList>
            <person name="Liu Q."/>
            <person name="Xin Y.-H."/>
        </authorList>
    </citation>
    <scope>NUCLEOTIDE SEQUENCE [LARGE SCALE GENOMIC DNA]</scope>
    <source>
        <strain evidence="1 2">KACC 18900</strain>
    </source>
</reference>